<sequence>MNSLNNIDRMRVTIWFCTVLLAAVLGLLGYVACLCNWITDYRTGYYETHELEAGLESGFIVLYTYLGVRFGLRHINMRL</sequence>
<keyword evidence="1" id="KW-0812">Transmembrane</keyword>
<keyword evidence="3" id="KW-1185">Reference proteome</keyword>
<evidence type="ECO:0000256" key="1">
    <source>
        <dbReference type="SAM" id="Phobius"/>
    </source>
</evidence>
<name>A0A2T0SEB0_9BACT</name>
<organism evidence="2 3">
    <name type="scientific">Spirosoma oryzae</name>
    <dbReference type="NCBI Taxonomy" id="1469603"/>
    <lineage>
        <taxon>Bacteria</taxon>
        <taxon>Pseudomonadati</taxon>
        <taxon>Bacteroidota</taxon>
        <taxon>Cytophagia</taxon>
        <taxon>Cytophagales</taxon>
        <taxon>Cytophagaceae</taxon>
        <taxon>Spirosoma</taxon>
    </lineage>
</organism>
<accession>A0A2T0SEB0</accession>
<proteinExistence type="predicted"/>
<comment type="caution">
    <text evidence="2">The sequence shown here is derived from an EMBL/GenBank/DDBJ whole genome shotgun (WGS) entry which is preliminary data.</text>
</comment>
<keyword evidence="1" id="KW-1133">Transmembrane helix</keyword>
<feature type="transmembrane region" description="Helical" evidence="1">
    <location>
        <begin position="12"/>
        <end position="39"/>
    </location>
</feature>
<protein>
    <submittedName>
        <fullName evidence="2">Uncharacterized protein</fullName>
    </submittedName>
</protein>
<keyword evidence="1" id="KW-0472">Membrane</keyword>
<dbReference type="EMBL" id="PVTE01000022">
    <property type="protein sequence ID" value="PRY31758.1"/>
    <property type="molecule type" value="Genomic_DNA"/>
</dbReference>
<feature type="transmembrane region" description="Helical" evidence="1">
    <location>
        <begin position="51"/>
        <end position="72"/>
    </location>
</feature>
<gene>
    <name evidence="2" type="ORF">CLV58_12253</name>
</gene>
<reference evidence="2 3" key="1">
    <citation type="submission" date="2018-03" db="EMBL/GenBank/DDBJ databases">
        <title>Genomic Encyclopedia of Archaeal and Bacterial Type Strains, Phase II (KMG-II): from individual species to whole genera.</title>
        <authorList>
            <person name="Goeker M."/>
        </authorList>
    </citation>
    <scope>NUCLEOTIDE SEQUENCE [LARGE SCALE GENOMIC DNA]</scope>
    <source>
        <strain evidence="2 3">DSM 28354</strain>
    </source>
</reference>
<dbReference type="AlphaFoldDB" id="A0A2T0SEB0"/>
<evidence type="ECO:0000313" key="3">
    <source>
        <dbReference type="Proteomes" id="UP000238375"/>
    </source>
</evidence>
<evidence type="ECO:0000313" key="2">
    <source>
        <dbReference type="EMBL" id="PRY31758.1"/>
    </source>
</evidence>
<dbReference type="Proteomes" id="UP000238375">
    <property type="component" value="Unassembled WGS sequence"/>
</dbReference>